<feature type="non-terminal residue" evidence="8">
    <location>
        <position position="63"/>
    </location>
</feature>
<comment type="catalytic activity">
    <reaction evidence="6">
        <text>L-threonyl-[protein] + ATP = O-phospho-L-threonyl-[protein] + ADP + H(+)</text>
        <dbReference type="Rhea" id="RHEA:46608"/>
        <dbReference type="Rhea" id="RHEA-COMP:11060"/>
        <dbReference type="Rhea" id="RHEA-COMP:11605"/>
        <dbReference type="ChEBI" id="CHEBI:15378"/>
        <dbReference type="ChEBI" id="CHEBI:30013"/>
        <dbReference type="ChEBI" id="CHEBI:30616"/>
        <dbReference type="ChEBI" id="CHEBI:61977"/>
        <dbReference type="ChEBI" id="CHEBI:456216"/>
        <dbReference type="EC" id="2.7.11.1"/>
    </reaction>
</comment>
<evidence type="ECO:0000256" key="4">
    <source>
        <dbReference type="ARBA" id="ARBA00022777"/>
    </source>
</evidence>
<evidence type="ECO:0000256" key="5">
    <source>
        <dbReference type="ARBA" id="ARBA00022840"/>
    </source>
</evidence>
<dbReference type="OrthoDB" id="3399at2759"/>
<keyword evidence="2" id="KW-0808">Transferase</keyword>
<name>A0A397UTW7_9GLOM</name>
<keyword evidence="4" id="KW-0418">Kinase</keyword>
<dbReference type="Proteomes" id="UP000266673">
    <property type="component" value="Unassembled WGS sequence"/>
</dbReference>
<organism evidence="8 9">
    <name type="scientific">Gigaspora rosea</name>
    <dbReference type="NCBI Taxonomy" id="44941"/>
    <lineage>
        <taxon>Eukaryota</taxon>
        <taxon>Fungi</taxon>
        <taxon>Fungi incertae sedis</taxon>
        <taxon>Mucoromycota</taxon>
        <taxon>Glomeromycotina</taxon>
        <taxon>Glomeromycetes</taxon>
        <taxon>Diversisporales</taxon>
        <taxon>Gigasporaceae</taxon>
        <taxon>Gigaspora</taxon>
    </lineage>
</organism>
<accession>A0A397UTW7</accession>
<dbReference type="Gene3D" id="3.30.200.20">
    <property type="entry name" value="Phosphorylase Kinase, domain 1"/>
    <property type="match status" value="1"/>
</dbReference>
<dbReference type="GO" id="GO:0004674">
    <property type="term" value="F:protein serine/threonine kinase activity"/>
    <property type="evidence" value="ECO:0007669"/>
    <property type="project" value="UniProtKB-EC"/>
</dbReference>
<dbReference type="GO" id="GO:0005524">
    <property type="term" value="F:ATP binding"/>
    <property type="evidence" value="ECO:0007669"/>
    <property type="project" value="UniProtKB-KW"/>
</dbReference>
<evidence type="ECO:0000256" key="2">
    <source>
        <dbReference type="ARBA" id="ARBA00022679"/>
    </source>
</evidence>
<comment type="catalytic activity">
    <reaction evidence="7">
        <text>L-seryl-[protein] + ATP = O-phospho-L-seryl-[protein] + ADP + H(+)</text>
        <dbReference type="Rhea" id="RHEA:17989"/>
        <dbReference type="Rhea" id="RHEA-COMP:9863"/>
        <dbReference type="Rhea" id="RHEA-COMP:11604"/>
        <dbReference type="ChEBI" id="CHEBI:15378"/>
        <dbReference type="ChEBI" id="CHEBI:29999"/>
        <dbReference type="ChEBI" id="CHEBI:30616"/>
        <dbReference type="ChEBI" id="CHEBI:83421"/>
        <dbReference type="ChEBI" id="CHEBI:456216"/>
        <dbReference type="EC" id="2.7.11.1"/>
    </reaction>
</comment>
<evidence type="ECO:0000313" key="9">
    <source>
        <dbReference type="Proteomes" id="UP000266673"/>
    </source>
</evidence>
<dbReference type="AlphaFoldDB" id="A0A397UTW7"/>
<evidence type="ECO:0000256" key="3">
    <source>
        <dbReference type="ARBA" id="ARBA00022741"/>
    </source>
</evidence>
<sequence length="63" mass="7405">IKQGAEARVYTAPFLTRTAIIKERFPKTYRHPILDNKLTTRRVTQVINCSLNAKVFFYEISFK</sequence>
<dbReference type="STRING" id="44941.A0A397UTW7"/>
<reference evidence="8 9" key="1">
    <citation type="submission" date="2018-06" db="EMBL/GenBank/DDBJ databases">
        <title>Comparative genomics reveals the genomic features of Rhizophagus irregularis, R. cerebriforme, R. diaphanum and Gigaspora rosea, and their symbiotic lifestyle signature.</title>
        <authorList>
            <person name="Morin E."/>
            <person name="San Clemente H."/>
            <person name="Chen E.C.H."/>
            <person name="De La Providencia I."/>
            <person name="Hainaut M."/>
            <person name="Kuo A."/>
            <person name="Kohler A."/>
            <person name="Murat C."/>
            <person name="Tang N."/>
            <person name="Roy S."/>
            <person name="Loubradou J."/>
            <person name="Henrissat B."/>
            <person name="Grigoriev I.V."/>
            <person name="Corradi N."/>
            <person name="Roux C."/>
            <person name="Martin F.M."/>
        </authorList>
    </citation>
    <scope>NUCLEOTIDE SEQUENCE [LARGE SCALE GENOMIC DNA]</scope>
    <source>
        <strain evidence="8 9">DAOM 194757</strain>
    </source>
</reference>
<comment type="caution">
    <text evidence="8">The sequence shown here is derived from an EMBL/GenBank/DDBJ whole genome shotgun (WGS) entry which is preliminary data.</text>
</comment>
<dbReference type="GO" id="GO:0000408">
    <property type="term" value="C:EKC/KEOPS complex"/>
    <property type="evidence" value="ECO:0007669"/>
    <property type="project" value="TreeGrafter"/>
</dbReference>
<keyword evidence="5" id="KW-0067">ATP-binding</keyword>
<dbReference type="PANTHER" id="PTHR12209:SF0">
    <property type="entry name" value="EKC_KEOPS COMPLEX SUBUNIT TP53RK"/>
    <property type="match status" value="1"/>
</dbReference>
<proteinExistence type="predicted"/>
<feature type="non-terminal residue" evidence="8">
    <location>
        <position position="1"/>
    </location>
</feature>
<dbReference type="GO" id="GO:0005634">
    <property type="term" value="C:nucleus"/>
    <property type="evidence" value="ECO:0007669"/>
    <property type="project" value="TreeGrafter"/>
</dbReference>
<dbReference type="GO" id="GO:0070525">
    <property type="term" value="P:tRNA threonylcarbamoyladenosine metabolic process"/>
    <property type="evidence" value="ECO:0007669"/>
    <property type="project" value="TreeGrafter"/>
</dbReference>
<keyword evidence="3" id="KW-0547">Nucleotide-binding</keyword>
<gene>
    <name evidence="8" type="ORF">C2G38_2144736</name>
</gene>
<dbReference type="EMBL" id="QKWP01000959">
    <property type="protein sequence ID" value="RIB13081.1"/>
    <property type="molecule type" value="Genomic_DNA"/>
</dbReference>
<evidence type="ECO:0000256" key="1">
    <source>
        <dbReference type="ARBA" id="ARBA00012513"/>
    </source>
</evidence>
<keyword evidence="9" id="KW-1185">Reference proteome</keyword>
<evidence type="ECO:0000313" key="8">
    <source>
        <dbReference type="EMBL" id="RIB13081.1"/>
    </source>
</evidence>
<evidence type="ECO:0000256" key="6">
    <source>
        <dbReference type="ARBA" id="ARBA00047899"/>
    </source>
</evidence>
<dbReference type="GO" id="GO:0005829">
    <property type="term" value="C:cytosol"/>
    <property type="evidence" value="ECO:0007669"/>
    <property type="project" value="TreeGrafter"/>
</dbReference>
<protein>
    <recommendedName>
        <fullName evidence="1">non-specific serine/threonine protein kinase</fullName>
        <ecNumber evidence="1">2.7.11.1</ecNumber>
    </recommendedName>
</protein>
<evidence type="ECO:0000256" key="7">
    <source>
        <dbReference type="ARBA" id="ARBA00048679"/>
    </source>
</evidence>
<dbReference type="PANTHER" id="PTHR12209">
    <property type="entry name" value="NON-SPECIFIC SERINE/THREONINE PROTEIN KINASE"/>
    <property type="match status" value="1"/>
</dbReference>
<dbReference type="EC" id="2.7.11.1" evidence="1"/>